<organism evidence="6 7">
    <name type="scientific">Sphingomonas kyeonggiensis</name>
    <dbReference type="NCBI Taxonomy" id="1268553"/>
    <lineage>
        <taxon>Bacteria</taxon>
        <taxon>Pseudomonadati</taxon>
        <taxon>Pseudomonadota</taxon>
        <taxon>Alphaproteobacteria</taxon>
        <taxon>Sphingomonadales</taxon>
        <taxon>Sphingomonadaceae</taxon>
        <taxon>Sphingomonas</taxon>
    </lineage>
</organism>
<dbReference type="AlphaFoldDB" id="A0A7W6JR19"/>
<comment type="subcellular location">
    <subcellularLocation>
        <location evidence="1">Membrane</location>
        <topology evidence="1">Multi-pass membrane protein</topology>
    </subcellularLocation>
</comment>
<feature type="transmembrane region" description="Helical" evidence="5">
    <location>
        <begin position="261"/>
        <end position="280"/>
    </location>
</feature>
<feature type="transmembrane region" description="Helical" evidence="5">
    <location>
        <begin position="107"/>
        <end position="126"/>
    </location>
</feature>
<dbReference type="NCBIfam" id="NF008032">
    <property type="entry name" value="PRK10764.1"/>
    <property type="match status" value="1"/>
</dbReference>
<evidence type="ECO:0000313" key="7">
    <source>
        <dbReference type="Proteomes" id="UP000557392"/>
    </source>
</evidence>
<dbReference type="GO" id="GO:0005886">
    <property type="term" value="C:plasma membrane"/>
    <property type="evidence" value="ECO:0007669"/>
    <property type="project" value="TreeGrafter"/>
</dbReference>
<feature type="transmembrane region" description="Helical" evidence="5">
    <location>
        <begin position="146"/>
        <end position="165"/>
    </location>
</feature>
<keyword evidence="7" id="KW-1185">Reference proteome</keyword>
<keyword evidence="3 5" id="KW-1133">Transmembrane helix</keyword>
<feature type="transmembrane region" description="Helical" evidence="5">
    <location>
        <begin position="12"/>
        <end position="28"/>
    </location>
</feature>
<evidence type="ECO:0000256" key="1">
    <source>
        <dbReference type="ARBA" id="ARBA00004141"/>
    </source>
</evidence>
<evidence type="ECO:0000256" key="4">
    <source>
        <dbReference type="ARBA" id="ARBA00023136"/>
    </source>
</evidence>
<evidence type="ECO:0000256" key="2">
    <source>
        <dbReference type="ARBA" id="ARBA00022692"/>
    </source>
</evidence>
<protein>
    <submittedName>
        <fullName evidence="6">Tellurite resistance protein</fullName>
    </submittedName>
</protein>
<sequence length="326" mass="34328">MTRSNLRLKLPLVPASFFGIVLGLAGLANDWRAAHLAWGLPSAVADVIYGAALLIWALLLALYSLKWIGARKSALEEAMHPVQCCFVGLVGVATLLVAQGAPMGWRPLALALFALGAVFTFGFGIWRTGQLWQGDRDPATTTPVLYLPLVAGGFVTATVVSGFGYPKWGELAFGAAFFTWLAIESVLLHRLYTAPALAPALRPTLGIQLAPPAVGATAYLAVAGGEGGMLAHMMIGYALLQVLILARAIRWIAAQPFGPGYWAFTFGGTALAGATIRLSMAPGETALAALAPYLFVAANLLVLGIFFLTLGLLIHGRLLPAPVPER</sequence>
<dbReference type="Proteomes" id="UP000557392">
    <property type="component" value="Unassembled WGS sequence"/>
</dbReference>
<evidence type="ECO:0000256" key="5">
    <source>
        <dbReference type="SAM" id="Phobius"/>
    </source>
</evidence>
<evidence type="ECO:0000256" key="3">
    <source>
        <dbReference type="ARBA" id="ARBA00022989"/>
    </source>
</evidence>
<dbReference type="Gene3D" id="1.50.10.150">
    <property type="entry name" value="Voltage-dependent anion channel"/>
    <property type="match status" value="1"/>
</dbReference>
<dbReference type="Pfam" id="PF03595">
    <property type="entry name" value="SLAC1"/>
    <property type="match status" value="1"/>
</dbReference>
<dbReference type="PANTHER" id="PTHR37955">
    <property type="entry name" value="TELLURITE RESISTANCE PROTEIN TEHA"/>
    <property type="match status" value="1"/>
</dbReference>
<feature type="transmembrane region" description="Helical" evidence="5">
    <location>
        <begin position="171"/>
        <end position="192"/>
    </location>
</feature>
<name>A0A7W6JR19_9SPHN</name>
<dbReference type="RefSeq" id="WP_183996055.1">
    <property type="nucleotide sequence ID" value="NZ_JACIEH010000001.1"/>
</dbReference>
<feature type="transmembrane region" description="Helical" evidence="5">
    <location>
        <begin position="81"/>
        <end position="101"/>
    </location>
</feature>
<keyword evidence="4 5" id="KW-0472">Membrane</keyword>
<gene>
    <name evidence="6" type="ORF">GGR46_001509</name>
</gene>
<dbReference type="InterPro" id="IPR052951">
    <property type="entry name" value="Tellurite_res_ion_channel"/>
</dbReference>
<evidence type="ECO:0000313" key="6">
    <source>
        <dbReference type="EMBL" id="MBB4097976.1"/>
    </source>
</evidence>
<dbReference type="GO" id="GO:0046583">
    <property type="term" value="F:monoatomic cation efflux transmembrane transporter activity"/>
    <property type="evidence" value="ECO:0007669"/>
    <property type="project" value="TreeGrafter"/>
</dbReference>
<feature type="transmembrane region" description="Helical" evidence="5">
    <location>
        <begin position="229"/>
        <end position="249"/>
    </location>
</feature>
<reference evidence="6 7" key="1">
    <citation type="submission" date="2020-08" db="EMBL/GenBank/DDBJ databases">
        <title>Genomic Encyclopedia of Type Strains, Phase IV (KMG-IV): sequencing the most valuable type-strain genomes for metagenomic binning, comparative biology and taxonomic classification.</title>
        <authorList>
            <person name="Goeker M."/>
        </authorList>
    </citation>
    <scope>NUCLEOTIDE SEQUENCE [LARGE SCALE GENOMIC DNA]</scope>
    <source>
        <strain evidence="6 7">DSM 101806</strain>
    </source>
</reference>
<dbReference type="InterPro" id="IPR038665">
    <property type="entry name" value="Voltage-dep_anion_channel_sf"/>
</dbReference>
<proteinExistence type="predicted"/>
<feature type="transmembrane region" description="Helical" evidence="5">
    <location>
        <begin position="292"/>
        <end position="314"/>
    </location>
</feature>
<dbReference type="InterPro" id="IPR004695">
    <property type="entry name" value="SLAC1/Mae1/Ssu1/TehA"/>
</dbReference>
<accession>A0A7W6JR19</accession>
<keyword evidence="2 5" id="KW-0812">Transmembrane</keyword>
<dbReference type="PANTHER" id="PTHR37955:SF1">
    <property type="entry name" value="DEP DOMAIN-CONTAINING PROTEIN"/>
    <property type="match status" value="1"/>
</dbReference>
<comment type="caution">
    <text evidence="6">The sequence shown here is derived from an EMBL/GenBank/DDBJ whole genome shotgun (WGS) entry which is preliminary data.</text>
</comment>
<dbReference type="EMBL" id="JACIEH010000001">
    <property type="protein sequence ID" value="MBB4097976.1"/>
    <property type="molecule type" value="Genomic_DNA"/>
</dbReference>